<sequence>MSAPDDHPGNTREADPKRDSETSSLKLLRELFDTYAWETSLKGSSPNFPPQLAEILNISEPYDHSSFIQRIHPDDFHKWEALVQESKKGIGNRLEEIRFLDKNSDARYFKTTIGRSQGTEEDFLILLQDVTKTKTSQESLHQITQRLKLATRTANVGIWDLNLSLNILVWDEAMYRLYGIREDEFSGAYDAWVNGLHPEDKERATQELQEALDGTREFNTEFRVLWPNGEVRYIKAIAAVLRDPEGKPTQMIGTNWDITQIRSAEKEKRRNQEIISKMNEVAKIGSWEIDFRNDKVIWSKKTKEIHGLPESYEPKKEDFLRFARDGESRKKISEAQSNSLQLGIGYDMDIQIVLDSGKYKWVRTLGQAEFKNGKCIRLYGIYQDIDERRRIEDNLLVSESTFRGAFEHSGIGMSLVSTEGRWLKVNRKLCEMLGYPEEELLVTTFQDITHPEDLEKDMNYVGQMLRGEIRTYSMEKRYFRKDRSIIWIYLSVSMVRDSDGKPMYFVSQIEDITQKKIAEENLINVHDEMKLILDSATQVAIIRTDINGIISHFNKGAENVLGYSSAEIVGIRTPEFFHVPEEMAERSEELVKEIGEKTEGFESLVAIAKRARFESKIWRYRRKDGSVFPAQLVVTSIFNSESEITGFLGVVTDISETVNYQKKLEETKKQLETLTEQLGQRNAQLLNYAHITSHNLRAPTSNLISLLELIQESETPAETENLIHKFKISVEYLRETLDSLVEVLRIQEFANRELELIKAPPILEKIRKILEGKILETETEIDSDFSAFDEWEYNRSYLESILLNLISNSIKYRSPDRKPKIRIFTEISQGKYYLNVEDNGLGIDLNKNRGKLFGLHKTFHRHPEARGVGLFLTKTQVESLGGRIFAESKPDFGSKFTIEIPSESVASERP</sequence>
<evidence type="ECO:0000259" key="8">
    <source>
        <dbReference type="PROSITE" id="PS50109"/>
    </source>
</evidence>
<comment type="catalytic activity">
    <reaction evidence="1">
        <text>ATP + protein L-histidine = ADP + protein N-phospho-L-histidine.</text>
        <dbReference type="EC" id="2.7.13.3"/>
    </reaction>
</comment>
<feature type="domain" description="PAC" evidence="10">
    <location>
        <begin position="611"/>
        <end position="666"/>
    </location>
</feature>
<dbReference type="Gene3D" id="3.30.565.10">
    <property type="entry name" value="Histidine kinase-like ATPase, C-terminal domain"/>
    <property type="match status" value="1"/>
</dbReference>
<keyword evidence="3" id="KW-0597">Phosphoprotein</keyword>
<dbReference type="SMART" id="SM00091">
    <property type="entry name" value="PAS"/>
    <property type="match status" value="3"/>
</dbReference>
<dbReference type="Pfam" id="PF08447">
    <property type="entry name" value="PAS_3"/>
    <property type="match status" value="2"/>
</dbReference>
<dbReference type="InterPro" id="IPR000700">
    <property type="entry name" value="PAS-assoc_C"/>
</dbReference>
<dbReference type="InterPro" id="IPR036097">
    <property type="entry name" value="HisK_dim/P_sf"/>
</dbReference>
<evidence type="ECO:0000259" key="9">
    <source>
        <dbReference type="PROSITE" id="PS50112"/>
    </source>
</evidence>
<evidence type="ECO:0000256" key="3">
    <source>
        <dbReference type="ARBA" id="ARBA00022553"/>
    </source>
</evidence>
<evidence type="ECO:0000256" key="7">
    <source>
        <dbReference type="SAM" id="MobiDB-lite"/>
    </source>
</evidence>
<dbReference type="RefSeq" id="WP_375516895.1">
    <property type="nucleotide sequence ID" value="NZ_JBHILI010000004.1"/>
</dbReference>
<dbReference type="InterPro" id="IPR005467">
    <property type="entry name" value="His_kinase_dom"/>
</dbReference>
<comment type="caution">
    <text evidence="11">The sequence shown here is derived from an EMBL/GenBank/DDBJ whole genome shotgun (WGS) entry which is preliminary data.</text>
</comment>
<dbReference type="Pfam" id="PF02518">
    <property type="entry name" value="HATPase_c"/>
    <property type="match status" value="1"/>
</dbReference>
<feature type="domain" description="PAC" evidence="10">
    <location>
        <begin position="472"/>
        <end position="524"/>
    </location>
</feature>
<dbReference type="InterPro" id="IPR013655">
    <property type="entry name" value="PAS_fold_3"/>
</dbReference>
<dbReference type="SMART" id="SM00086">
    <property type="entry name" value="PAC"/>
    <property type="match status" value="4"/>
</dbReference>
<dbReference type="Gene3D" id="2.10.70.100">
    <property type="match status" value="2"/>
</dbReference>
<dbReference type="SUPFAM" id="SSF55785">
    <property type="entry name" value="PYP-like sensor domain (PAS domain)"/>
    <property type="match status" value="4"/>
</dbReference>
<dbReference type="InterPro" id="IPR003594">
    <property type="entry name" value="HATPase_dom"/>
</dbReference>
<name>A0ABV5BM20_9LEPT</name>
<dbReference type="InterPro" id="IPR052162">
    <property type="entry name" value="Sensor_kinase/Photoreceptor"/>
</dbReference>
<keyword evidence="12" id="KW-1185">Reference proteome</keyword>
<keyword evidence="5" id="KW-0418">Kinase</keyword>
<dbReference type="Pfam" id="PF13426">
    <property type="entry name" value="PAS_9"/>
    <property type="match status" value="1"/>
</dbReference>
<feature type="domain" description="PAC" evidence="10">
    <location>
        <begin position="218"/>
        <end position="270"/>
    </location>
</feature>
<dbReference type="InterPro" id="IPR001610">
    <property type="entry name" value="PAC"/>
</dbReference>
<dbReference type="EC" id="2.7.13.3" evidence="2"/>
<feature type="domain" description="PAS" evidence="9">
    <location>
        <begin position="525"/>
        <end position="570"/>
    </location>
</feature>
<dbReference type="InterPro" id="IPR000014">
    <property type="entry name" value="PAS"/>
</dbReference>
<dbReference type="SUPFAM" id="SSF47384">
    <property type="entry name" value="Homodimeric domain of signal transducing histidine kinase"/>
    <property type="match status" value="1"/>
</dbReference>
<dbReference type="SMART" id="SM00387">
    <property type="entry name" value="HATPase_c"/>
    <property type="match status" value="1"/>
</dbReference>
<dbReference type="PANTHER" id="PTHR43304">
    <property type="entry name" value="PHYTOCHROME-LIKE PROTEIN CPH1"/>
    <property type="match status" value="1"/>
</dbReference>
<dbReference type="PROSITE" id="PS50109">
    <property type="entry name" value="HIS_KIN"/>
    <property type="match status" value="1"/>
</dbReference>
<feature type="coiled-coil region" evidence="6">
    <location>
        <begin position="657"/>
        <end position="684"/>
    </location>
</feature>
<keyword evidence="6" id="KW-0175">Coiled coil</keyword>
<keyword evidence="4" id="KW-0808">Transferase</keyword>
<dbReference type="PROSITE" id="PS50113">
    <property type="entry name" value="PAC"/>
    <property type="match status" value="4"/>
</dbReference>
<evidence type="ECO:0000256" key="6">
    <source>
        <dbReference type="SAM" id="Coils"/>
    </source>
</evidence>
<feature type="domain" description="PAC" evidence="10">
    <location>
        <begin position="346"/>
        <end position="397"/>
    </location>
</feature>
<reference evidence="11 12" key="1">
    <citation type="submission" date="2024-09" db="EMBL/GenBank/DDBJ databases">
        <title>Taxonomic and Genotyping Characterization of Leptospira Strains isolated from Multiple Sources in Colombia highlights the importance of intermediate species.</title>
        <authorList>
            <person name="Torres Higuera L."/>
            <person name="Rojas Tapias D."/>
            <person name="Jimenez Velasquez S."/>
            <person name="Renjifo Ibanez C."/>
        </authorList>
    </citation>
    <scope>NUCLEOTIDE SEQUENCE [LARGE SCALE GENOMIC DNA]</scope>
    <source>
        <strain evidence="11 12">Lep080</strain>
    </source>
</reference>
<proteinExistence type="predicted"/>
<dbReference type="InterPro" id="IPR004358">
    <property type="entry name" value="Sig_transdc_His_kin-like_C"/>
</dbReference>
<dbReference type="Gene3D" id="1.10.287.130">
    <property type="match status" value="1"/>
</dbReference>
<dbReference type="PRINTS" id="PR00344">
    <property type="entry name" value="BCTRLSENSOR"/>
</dbReference>
<feature type="region of interest" description="Disordered" evidence="7">
    <location>
        <begin position="1"/>
        <end position="22"/>
    </location>
</feature>
<accession>A0ABV5BM20</accession>
<evidence type="ECO:0000256" key="4">
    <source>
        <dbReference type="ARBA" id="ARBA00022679"/>
    </source>
</evidence>
<dbReference type="SUPFAM" id="SSF55874">
    <property type="entry name" value="ATPase domain of HSP90 chaperone/DNA topoisomerase II/histidine kinase"/>
    <property type="match status" value="1"/>
</dbReference>
<evidence type="ECO:0000313" key="12">
    <source>
        <dbReference type="Proteomes" id="UP001580391"/>
    </source>
</evidence>
<evidence type="ECO:0000259" key="10">
    <source>
        <dbReference type="PROSITE" id="PS50113"/>
    </source>
</evidence>
<feature type="domain" description="PAS" evidence="9">
    <location>
        <begin position="398"/>
        <end position="468"/>
    </location>
</feature>
<gene>
    <name evidence="11" type="ORF">ACE5IX_07495</name>
</gene>
<evidence type="ECO:0000256" key="2">
    <source>
        <dbReference type="ARBA" id="ARBA00012438"/>
    </source>
</evidence>
<organism evidence="11 12">
    <name type="scientific">Leptospira wolffii</name>
    <dbReference type="NCBI Taxonomy" id="409998"/>
    <lineage>
        <taxon>Bacteria</taxon>
        <taxon>Pseudomonadati</taxon>
        <taxon>Spirochaetota</taxon>
        <taxon>Spirochaetia</taxon>
        <taxon>Leptospirales</taxon>
        <taxon>Leptospiraceae</taxon>
        <taxon>Leptospira</taxon>
    </lineage>
</organism>
<evidence type="ECO:0000256" key="5">
    <source>
        <dbReference type="ARBA" id="ARBA00022777"/>
    </source>
</evidence>
<feature type="domain" description="Histidine kinase" evidence="8">
    <location>
        <begin position="691"/>
        <end position="904"/>
    </location>
</feature>
<dbReference type="Proteomes" id="UP001580391">
    <property type="component" value="Unassembled WGS sequence"/>
</dbReference>
<evidence type="ECO:0000313" key="11">
    <source>
        <dbReference type="EMBL" id="MFB5736343.1"/>
    </source>
</evidence>
<dbReference type="NCBIfam" id="TIGR00229">
    <property type="entry name" value="sensory_box"/>
    <property type="match status" value="3"/>
</dbReference>
<dbReference type="PROSITE" id="PS50112">
    <property type="entry name" value="PAS"/>
    <property type="match status" value="3"/>
</dbReference>
<dbReference type="EMBL" id="JBHILJ010000003">
    <property type="protein sequence ID" value="MFB5736343.1"/>
    <property type="molecule type" value="Genomic_DNA"/>
</dbReference>
<feature type="domain" description="PAS" evidence="9">
    <location>
        <begin position="143"/>
        <end position="215"/>
    </location>
</feature>
<dbReference type="InterPro" id="IPR036890">
    <property type="entry name" value="HATPase_C_sf"/>
</dbReference>
<dbReference type="Gene3D" id="3.30.450.20">
    <property type="entry name" value="PAS domain"/>
    <property type="match status" value="4"/>
</dbReference>
<dbReference type="InterPro" id="IPR035965">
    <property type="entry name" value="PAS-like_dom_sf"/>
</dbReference>
<evidence type="ECO:0000256" key="1">
    <source>
        <dbReference type="ARBA" id="ARBA00000085"/>
    </source>
</evidence>
<dbReference type="PANTHER" id="PTHR43304:SF1">
    <property type="entry name" value="PAC DOMAIN-CONTAINING PROTEIN"/>
    <property type="match status" value="1"/>
</dbReference>
<protein>
    <recommendedName>
        <fullName evidence="2">histidine kinase</fullName>
        <ecNumber evidence="2">2.7.13.3</ecNumber>
    </recommendedName>
</protein>
<dbReference type="CDD" id="cd00130">
    <property type="entry name" value="PAS"/>
    <property type="match status" value="3"/>
</dbReference>